<keyword evidence="1" id="KW-0472">Membrane</keyword>
<keyword evidence="1" id="KW-1133">Transmembrane helix</keyword>
<accession>A0A2U3LAU3</accession>
<evidence type="ECO:0000313" key="3">
    <source>
        <dbReference type="Proteomes" id="UP000238916"/>
    </source>
</evidence>
<keyword evidence="1" id="KW-0812">Transmembrane</keyword>
<gene>
    <name evidence="2" type="ORF">SBF1_430001</name>
</gene>
<dbReference type="EMBL" id="OMOF01000368">
    <property type="protein sequence ID" value="SPF49064.1"/>
    <property type="molecule type" value="Genomic_DNA"/>
</dbReference>
<evidence type="ECO:0000256" key="1">
    <source>
        <dbReference type="SAM" id="Phobius"/>
    </source>
</evidence>
<evidence type="ECO:0000313" key="2">
    <source>
        <dbReference type="EMBL" id="SPF49064.1"/>
    </source>
</evidence>
<sequence length="106" mass="12049">MIVSQPQTLPSPIDAFPNALQIFFPIEANDHTKIGLRFGDMGIIHFMLLQALEPKDNILALIKFIEVNIPVPLWYFMLFVSFGMYAARISVEKIKDTVADITRNLN</sequence>
<dbReference type="Proteomes" id="UP000238916">
    <property type="component" value="Unassembled WGS sequence"/>
</dbReference>
<name>A0A2U3LAU3_9FIRM</name>
<organism evidence="2 3">
    <name type="scientific">Candidatus Desulfosporosinus infrequens</name>
    <dbReference type="NCBI Taxonomy" id="2043169"/>
    <lineage>
        <taxon>Bacteria</taxon>
        <taxon>Bacillati</taxon>
        <taxon>Bacillota</taxon>
        <taxon>Clostridia</taxon>
        <taxon>Eubacteriales</taxon>
        <taxon>Desulfitobacteriaceae</taxon>
        <taxon>Desulfosporosinus</taxon>
    </lineage>
</organism>
<protein>
    <submittedName>
        <fullName evidence="2">Uncharacterized protein</fullName>
    </submittedName>
</protein>
<dbReference type="AlphaFoldDB" id="A0A2U3LAU3"/>
<feature type="transmembrane region" description="Helical" evidence="1">
    <location>
        <begin position="73"/>
        <end position="91"/>
    </location>
</feature>
<reference evidence="3" key="1">
    <citation type="submission" date="2018-02" db="EMBL/GenBank/DDBJ databases">
        <authorList>
            <person name="Hausmann B."/>
        </authorList>
    </citation>
    <scope>NUCLEOTIDE SEQUENCE [LARGE SCALE GENOMIC DNA]</scope>
    <source>
        <strain evidence="3">Peat soil MAG SbF1</strain>
    </source>
</reference>
<proteinExistence type="predicted"/>